<proteinExistence type="predicted"/>
<evidence type="ECO:0000313" key="2">
    <source>
        <dbReference type="Proteomes" id="UP000286415"/>
    </source>
</evidence>
<dbReference type="AlphaFoldDB" id="A0A3R7CI97"/>
<dbReference type="Proteomes" id="UP000286415">
    <property type="component" value="Unassembled WGS sequence"/>
</dbReference>
<evidence type="ECO:0000313" key="1">
    <source>
        <dbReference type="EMBL" id="KAG5455179.1"/>
    </source>
</evidence>
<protein>
    <submittedName>
        <fullName evidence="1">Uncharacterized protein</fullName>
    </submittedName>
</protein>
<reference evidence="1 2" key="2">
    <citation type="journal article" date="2021" name="Genomics">
        <title>High-quality reference genome for Clonorchis sinensis.</title>
        <authorList>
            <person name="Young N.D."/>
            <person name="Stroehlein A.J."/>
            <person name="Kinkar L."/>
            <person name="Wang T."/>
            <person name="Sohn W.M."/>
            <person name="Chang B.C.H."/>
            <person name="Kaur P."/>
            <person name="Weisz D."/>
            <person name="Dudchenko O."/>
            <person name="Aiden E.L."/>
            <person name="Korhonen P.K."/>
            <person name="Gasser R.B."/>
        </authorList>
    </citation>
    <scope>NUCLEOTIDE SEQUENCE [LARGE SCALE GENOMIC DNA]</scope>
    <source>
        <strain evidence="1">Cs-k2</strain>
    </source>
</reference>
<dbReference type="EMBL" id="NIRI02000005">
    <property type="protein sequence ID" value="KAG5455179.1"/>
    <property type="molecule type" value="Genomic_DNA"/>
</dbReference>
<accession>A0A3R7CI97</accession>
<organism evidence="1 2">
    <name type="scientific">Clonorchis sinensis</name>
    <name type="common">Chinese liver fluke</name>
    <dbReference type="NCBI Taxonomy" id="79923"/>
    <lineage>
        <taxon>Eukaryota</taxon>
        <taxon>Metazoa</taxon>
        <taxon>Spiralia</taxon>
        <taxon>Lophotrochozoa</taxon>
        <taxon>Platyhelminthes</taxon>
        <taxon>Trematoda</taxon>
        <taxon>Digenea</taxon>
        <taxon>Opisthorchiida</taxon>
        <taxon>Opisthorchiata</taxon>
        <taxon>Opisthorchiidae</taxon>
        <taxon>Clonorchis</taxon>
    </lineage>
</organism>
<sequence length="101" mass="11459">MKSSKRQQVMKSAIPEVRTISVGQMSLLCLDKIKPTSSDFLCLANTLHLQFIRFLYPWVFPPPAASKWDGEQEHRFGLKAIGKNAENNNQKCKIIPKQTSV</sequence>
<gene>
    <name evidence="1" type="ORF">CSKR_112106</name>
</gene>
<keyword evidence="2" id="KW-1185">Reference proteome</keyword>
<name>A0A3R7CI97_CLOSI</name>
<reference evidence="1 2" key="1">
    <citation type="journal article" date="2018" name="Biotechnol. Adv.">
        <title>Improved genomic resources and new bioinformatic workflow for the carcinogenic parasite Clonorchis sinensis: Biotechnological implications.</title>
        <authorList>
            <person name="Wang D."/>
            <person name="Korhonen P.K."/>
            <person name="Gasser R.B."/>
            <person name="Young N.D."/>
        </authorList>
    </citation>
    <scope>NUCLEOTIDE SEQUENCE [LARGE SCALE GENOMIC DNA]</scope>
    <source>
        <strain evidence="1">Cs-k2</strain>
    </source>
</reference>
<dbReference type="InParanoid" id="A0A3R7CI97"/>
<comment type="caution">
    <text evidence="1">The sequence shown here is derived from an EMBL/GenBank/DDBJ whole genome shotgun (WGS) entry which is preliminary data.</text>
</comment>